<name>A0ABT1MRH5_9RHOB</name>
<evidence type="ECO:0000259" key="3">
    <source>
        <dbReference type="Pfam" id="PF18912"/>
    </source>
</evidence>
<reference evidence="4 5" key="1">
    <citation type="submission" date="2022-03" db="EMBL/GenBank/DDBJ databases">
        <authorList>
            <person name="He Y."/>
        </authorList>
    </citation>
    <scope>NUCLEOTIDE SEQUENCE [LARGE SCALE GENOMIC DNA]</scope>
    <source>
        <strain evidence="4 5">TK19116</strain>
    </source>
</reference>
<dbReference type="InterPro" id="IPR044005">
    <property type="entry name" value="DZR_2"/>
</dbReference>
<evidence type="ECO:0000313" key="4">
    <source>
        <dbReference type="EMBL" id="MCQ0970900.1"/>
    </source>
</evidence>
<dbReference type="EMBL" id="JAKZEU010000003">
    <property type="protein sequence ID" value="MCQ0970900.1"/>
    <property type="molecule type" value="Genomic_DNA"/>
</dbReference>
<dbReference type="InterPro" id="IPR029057">
    <property type="entry name" value="PRTase-like"/>
</dbReference>
<dbReference type="PANTHER" id="PTHR47505:SF1">
    <property type="entry name" value="DNA UTILIZATION PROTEIN YHGH"/>
    <property type="match status" value="1"/>
</dbReference>
<proteinExistence type="inferred from homology"/>
<dbReference type="PANTHER" id="PTHR47505">
    <property type="entry name" value="DNA UTILIZATION PROTEIN YHGH"/>
    <property type="match status" value="1"/>
</dbReference>
<comment type="similarity">
    <text evidence="1">Belongs to the ComF/GntX family.</text>
</comment>
<protein>
    <submittedName>
        <fullName evidence="4">Double zinc ribbon domain-containing protein</fullName>
    </submittedName>
</protein>
<dbReference type="InterPro" id="IPR000836">
    <property type="entry name" value="PRTase_dom"/>
</dbReference>
<feature type="domain" description="Phosphoribosyltransferase" evidence="2">
    <location>
        <begin position="182"/>
        <end position="241"/>
    </location>
</feature>
<sequence length="244" mass="26134">MKGALRIVYPPQCLACGGGVAEDGSLCPDCWRETEFVTRPACTRCGVPLPGDGLHEAESHAEGDLCDDCILIPRPWQHGRAAMVYAGTARRLVLALKHGDRPDLAPPLAAWLARAAAPLVQPGTIVVPVPVHWRRMLKRRYNQAELLSRHLALHHGLLHLPDALKRIAGRPGQDHRNLTERFENVAGTIVANPRRAALLQDKSVLLVDDVMASGATLAASAEALALAGAASVSVCVLARAAKDH</sequence>
<accession>A0ABT1MRH5</accession>
<comment type="caution">
    <text evidence="4">The sequence shown here is derived from an EMBL/GenBank/DDBJ whole genome shotgun (WGS) entry which is preliminary data.</text>
</comment>
<dbReference type="Pfam" id="PF18912">
    <property type="entry name" value="DZR_2"/>
    <property type="match status" value="1"/>
</dbReference>
<gene>
    <name evidence="4" type="ORF">MLD63_10730</name>
</gene>
<dbReference type="SUPFAM" id="SSF53271">
    <property type="entry name" value="PRTase-like"/>
    <property type="match status" value="1"/>
</dbReference>
<evidence type="ECO:0000256" key="1">
    <source>
        <dbReference type="ARBA" id="ARBA00008007"/>
    </source>
</evidence>
<dbReference type="Proteomes" id="UP001203945">
    <property type="component" value="Unassembled WGS sequence"/>
</dbReference>
<dbReference type="Pfam" id="PF00156">
    <property type="entry name" value="Pribosyltran"/>
    <property type="match status" value="1"/>
</dbReference>
<organism evidence="4 5">
    <name type="scientific">Paracoccus albicereus</name>
    <dbReference type="NCBI Taxonomy" id="2922394"/>
    <lineage>
        <taxon>Bacteria</taxon>
        <taxon>Pseudomonadati</taxon>
        <taxon>Pseudomonadota</taxon>
        <taxon>Alphaproteobacteria</taxon>
        <taxon>Rhodobacterales</taxon>
        <taxon>Paracoccaceae</taxon>
        <taxon>Paracoccus</taxon>
    </lineage>
</organism>
<evidence type="ECO:0000313" key="5">
    <source>
        <dbReference type="Proteomes" id="UP001203945"/>
    </source>
</evidence>
<dbReference type="InterPro" id="IPR051910">
    <property type="entry name" value="ComF/GntX_DNA_util-trans"/>
</dbReference>
<feature type="domain" description="Double zinc ribbon" evidence="3">
    <location>
        <begin position="4"/>
        <end position="69"/>
    </location>
</feature>
<dbReference type="RefSeq" id="WP_255329905.1">
    <property type="nucleotide sequence ID" value="NZ_JAKZEU010000003.1"/>
</dbReference>
<evidence type="ECO:0000259" key="2">
    <source>
        <dbReference type="Pfam" id="PF00156"/>
    </source>
</evidence>
<dbReference type="Gene3D" id="3.40.50.2020">
    <property type="match status" value="1"/>
</dbReference>
<keyword evidence="5" id="KW-1185">Reference proteome</keyword>